<dbReference type="CDD" id="cd08417">
    <property type="entry name" value="PBP2_Nitroaromatics_like"/>
    <property type="match status" value="1"/>
</dbReference>
<dbReference type="EMBL" id="SMRS01000001">
    <property type="protein sequence ID" value="KAA0876438.1"/>
    <property type="molecule type" value="Genomic_DNA"/>
</dbReference>
<keyword evidence="2" id="KW-0805">Transcription regulation</keyword>
<dbReference type="Proteomes" id="UP000325302">
    <property type="component" value="Unassembled WGS sequence"/>
</dbReference>
<comment type="caution">
    <text evidence="6">The sequence shown here is derived from an EMBL/GenBank/DDBJ whole genome shotgun (WGS) entry which is preliminary data.</text>
</comment>
<evidence type="ECO:0000256" key="4">
    <source>
        <dbReference type="ARBA" id="ARBA00023163"/>
    </source>
</evidence>
<dbReference type="AlphaFoldDB" id="A0A5A9W8J4"/>
<dbReference type="SUPFAM" id="SSF53850">
    <property type="entry name" value="Periplasmic binding protein-like II"/>
    <property type="match status" value="1"/>
</dbReference>
<evidence type="ECO:0000259" key="5">
    <source>
        <dbReference type="PROSITE" id="PS50931"/>
    </source>
</evidence>
<dbReference type="SUPFAM" id="SSF46785">
    <property type="entry name" value="Winged helix' DNA-binding domain"/>
    <property type="match status" value="1"/>
</dbReference>
<feature type="domain" description="HTH lysR-type" evidence="5">
    <location>
        <begin position="9"/>
        <end position="66"/>
    </location>
</feature>
<dbReference type="PROSITE" id="PS50931">
    <property type="entry name" value="HTH_LYSR"/>
    <property type="match status" value="1"/>
</dbReference>
<organism evidence="6 7">
    <name type="scientific">Nitrincola tapanii</name>
    <dbReference type="NCBI Taxonomy" id="1708751"/>
    <lineage>
        <taxon>Bacteria</taxon>
        <taxon>Pseudomonadati</taxon>
        <taxon>Pseudomonadota</taxon>
        <taxon>Gammaproteobacteria</taxon>
        <taxon>Oceanospirillales</taxon>
        <taxon>Oceanospirillaceae</taxon>
        <taxon>Nitrincola</taxon>
    </lineage>
</organism>
<dbReference type="PANTHER" id="PTHR30118">
    <property type="entry name" value="HTH-TYPE TRANSCRIPTIONAL REGULATOR LEUO-RELATED"/>
    <property type="match status" value="1"/>
</dbReference>
<dbReference type="InterPro" id="IPR005119">
    <property type="entry name" value="LysR_subst-bd"/>
</dbReference>
<keyword evidence="3" id="KW-0238">DNA-binding</keyword>
<evidence type="ECO:0000313" key="7">
    <source>
        <dbReference type="Proteomes" id="UP000325302"/>
    </source>
</evidence>
<dbReference type="GO" id="GO:0003700">
    <property type="term" value="F:DNA-binding transcription factor activity"/>
    <property type="evidence" value="ECO:0007669"/>
    <property type="project" value="InterPro"/>
</dbReference>
<dbReference type="OrthoDB" id="8839911at2"/>
<dbReference type="InterPro" id="IPR050389">
    <property type="entry name" value="LysR-type_TF"/>
</dbReference>
<evidence type="ECO:0000256" key="1">
    <source>
        <dbReference type="ARBA" id="ARBA00009437"/>
    </source>
</evidence>
<keyword evidence="4" id="KW-0804">Transcription</keyword>
<keyword evidence="7" id="KW-1185">Reference proteome</keyword>
<sequence>MQKVNLRSLDLNLLLILDVLLEERHVSRAALALNMSQPAVSRALGRLREGLGDPLLVRTGEGYDLSARALELKAPLKAQLKQLQQLISPPEFNPALDQSCVRITGLDLELSLYVPGLIRHLRRLAPQMRFETLRQDGDSFMMLDRDEVDFCLSGLAPAHFEGSLHRFLVAEMPIVCLMDQQHPLAQSHLRVEDYAQAHHGLVSITGRGPGFMDKILAQRGWQRQVMLRLSGFTSVADFCVDSNLIFTLPQAVAERIAAGHPLCLRPMPAELELPPVRFYWYWHARNHQDPRCIWIREEFQRYLSAQESSLHTAGRSTAVY</sequence>
<evidence type="ECO:0000256" key="2">
    <source>
        <dbReference type="ARBA" id="ARBA00023015"/>
    </source>
</evidence>
<dbReference type="InterPro" id="IPR036388">
    <property type="entry name" value="WH-like_DNA-bd_sf"/>
</dbReference>
<dbReference type="Gene3D" id="3.40.190.10">
    <property type="entry name" value="Periplasmic binding protein-like II"/>
    <property type="match status" value="2"/>
</dbReference>
<dbReference type="RefSeq" id="WP_149389687.1">
    <property type="nucleotide sequence ID" value="NZ_SMRS01000001.1"/>
</dbReference>
<dbReference type="InterPro" id="IPR036390">
    <property type="entry name" value="WH_DNA-bd_sf"/>
</dbReference>
<protein>
    <submittedName>
        <fullName evidence="6">LysR family transcriptional regulator</fullName>
    </submittedName>
</protein>
<name>A0A5A9W8J4_9GAMM</name>
<dbReference type="GO" id="GO:0003677">
    <property type="term" value="F:DNA binding"/>
    <property type="evidence" value="ECO:0007669"/>
    <property type="project" value="UniProtKB-KW"/>
</dbReference>
<dbReference type="InterPro" id="IPR037402">
    <property type="entry name" value="YidZ_PBP2"/>
</dbReference>
<comment type="similarity">
    <text evidence="1">Belongs to the LysR transcriptional regulatory family.</text>
</comment>
<dbReference type="Gene3D" id="1.10.10.10">
    <property type="entry name" value="Winged helix-like DNA-binding domain superfamily/Winged helix DNA-binding domain"/>
    <property type="match status" value="1"/>
</dbReference>
<evidence type="ECO:0000313" key="6">
    <source>
        <dbReference type="EMBL" id="KAA0876438.1"/>
    </source>
</evidence>
<evidence type="ECO:0000256" key="3">
    <source>
        <dbReference type="ARBA" id="ARBA00023125"/>
    </source>
</evidence>
<dbReference type="Pfam" id="PF00126">
    <property type="entry name" value="HTH_1"/>
    <property type="match status" value="1"/>
</dbReference>
<proteinExistence type="inferred from homology"/>
<dbReference type="PANTHER" id="PTHR30118:SF15">
    <property type="entry name" value="TRANSCRIPTIONAL REGULATORY PROTEIN"/>
    <property type="match status" value="1"/>
</dbReference>
<accession>A0A5A9W8J4</accession>
<dbReference type="InterPro" id="IPR000847">
    <property type="entry name" value="LysR_HTH_N"/>
</dbReference>
<reference evidence="6 7" key="1">
    <citation type="submission" date="2019-03" db="EMBL/GenBank/DDBJ databases">
        <title>Nitrincola sp. nov. isolated from an Indian soda lake.</title>
        <authorList>
            <person name="Joshi A."/>
            <person name="Thite S.V."/>
            <person name="Joseph N."/>
            <person name="Dhotre D."/>
            <person name="Moorthy M."/>
            <person name="Shouche Y.S."/>
        </authorList>
    </citation>
    <scope>NUCLEOTIDE SEQUENCE [LARGE SCALE GENOMIC DNA]</scope>
    <source>
        <strain evidence="6 7">MEB193</strain>
    </source>
</reference>
<dbReference type="Pfam" id="PF03466">
    <property type="entry name" value="LysR_substrate"/>
    <property type="match status" value="1"/>
</dbReference>
<gene>
    <name evidence="6" type="ORF">E1H14_01550</name>
</gene>
<dbReference type="PRINTS" id="PR00039">
    <property type="entry name" value="HTHLYSR"/>
</dbReference>